<protein>
    <submittedName>
        <fullName evidence="3">Uncharacterized protein</fullName>
    </submittedName>
</protein>
<evidence type="ECO:0000256" key="2">
    <source>
        <dbReference type="SAM" id="Phobius"/>
    </source>
</evidence>
<name>A0A6J8DQ16_MYTCO</name>
<dbReference type="OrthoDB" id="10399290at2759"/>
<keyword evidence="4" id="KW-1185">Reference proteome</keyword>
<feature type="transmembrane region" description="Helical" evidence="2">
    <location>
        <begin position="6"/>
        <end position="25"/>
    </location>
</feature>
<evidence type="ECO:0000256" key="1">
    <source>
        <dbReference type="SAM" id="Coils"/>
    </source>
</evidence>
<organism evidence="3 4">
    <name type="scientific">Mytilus coruscus</name>
    <name type="common">Sea mussel</name>
    <dbReference type="NCBI Taxonomy" id="42192"/>
    <lineage>
        <taxon>Eukaryota</taxon>
        <taxon>Metazoa</taxon>
        <taxon>Spiralia</taxon>
        <taxon>Lophotrochozoa</taxon>
        <taxon>Mollusca</taxon>
        <taxon>Bivalvia</taxon>
        <taxon>Autobranchia</taxon>
        <taxon>Pteriomorphia</taxon>
        <taxon>Mytilida</taxon>
        <taxon>Mytiloidea</taxon>
        <taxon>Mytilidae</taxon>
        <taxon>Mytilinae</taxon>
        <taxon>Mytilus</taxon>
    </lineage>
</organism>
<gene>
    <name evidence="3" type="ORF">MCOR_43262</name>
</gene>
<keyword evidence="1" id="KW-0175">Coiled coil</keyword>
<dbReference type="AlphaFoldDB" id="A0A6J8DQ16"/>
<accession>A0A6J8DQ16</accession>
<feature type="coiled-coil region" evidence="1">
    <location>
        <begin position="40"/>
        <end position="74"/>
    </location>
</feature>
<dbReference type="EMBL" id="CACVKT020007681">
    <property type="protein sequence ID" value="CAC5410055.1"/>
    <property type="molecule type" value="Genomic_DNA"/>
</dbReference>
<sequence>MDLKDGCLICLVLCMAYMFHIILVLRDNVEHQGYKVKLSEDHLVIEAAQQKIKLEELQAKVSTVNDDNSEIRKMILSFDESNKNRTKAIEKHETLTESRIIEMKTEIMKQIQDIKDTNTRLNSDQNGLKDDLVEIKINLKETFGNILKKIKEVYIVTEHIH</sequence>
<keyword evidence="2" id="KW-1133">Transmembrane helix</keyword>
<reference evidence="3 4" key="1">
    <citation type="submission" date="2020-06" db="EMBL/GenBank/DDBJ databases">
        <authorList>
            <person name="Li R."/>
            <person name="Bekaert M."/>
        </authorList>
    </citation>
    <scope>NUCLEOTIDE SEQUENCE [LARGE SCALE GENOMIC DNA]</scope>
    <source>
        <strain evidence="4">wild</strain>
    </source>
</reference>
<keyword evidence="2" id="KW-0472">Membrane</keyword>
<evidence type="ECO:0000313" key="3">
    <source>
        <dbReference type="EMBL" id="CAC5410055.1"/>
    </source>
</evidence>
<evidence type="ECO:0000313" key="4">
    <source>
        <dbReference type="Proteomes" id="UP000507470"/>
    </source>
</evidence>
<proteinExistence type="predicted"/>
<dbReference type="Proteomes" id="UP000507470">
    <property type="component" value="Unassembled WGS sequence"/>
</dbReference>
<keyword evidence="2" id="KW-0812">Transmembrane</keyword>